<dbReference type="EMBL" id="BMUE01000008">
    <property type="protein sequence ID" value="GGW59635.1"/>
    <property type="molecule type" value="Genomic_DNA"/>
</dbReference>
<evidence type="ECO:0000313" key="2">
    <source>
        <dbReference type="Proteomes" id="UP000620224"/>
    </source>
</evidence>
<dbReference type="Proteomes" id="UP000620224">
    <property type="component" value="Unassembled WGS sequence"/>
</dbReference>
<gene>
    <name evidence="1" type="ORF">GCM10010503_41040</name>
</gene>
<keyword evidence="2" id="KW-1185">Reference proteome</keyword>
<comment type="caution">
    <text evidence="1">The sequence shown here is derived from an EMBL/GenBank/DDBJ whole genome shotgun (WGS) entry which is preliminary data.</text>
</comment>
<protein>
    <submittedName>
        <fullName evidence="1">Uncharacterized protein</fullName>
    </submittedName>
</protein>
<name>A0A918J883_9ACTN</name>
<reference evidence="1" key="2">
    <citation type="submission" date="2020-09" db="EMBL/GenBank/DDBJ databases">
        <authorList>
            <person name="Sun Q."/>
            <person name="Ohkuma M."/>
        </authorList>
    </citation>
    <scope>NUCLEOTIDE SEQUENCE</scope>
    <source>
        <strain evidence="1">JCM 4490</strain>
    </source>
</reference>
<evidence type="ECO:0000313" key="1">
    <source>
        <dbReference type="EMBL" id="GGW59635.1"/>
    </source>
</evidence>
<sequence length="89" mass="9802">MRTLLRGDEPPADTVNERVRTRVKALADAHMAHTGARMSEVAASVSRQLDVSAFWARQVCSGTKVPSIELLHGLMERTRSDAESAARDR</sequence>
<reference evidence="1" key="1">
    <citation type="journal article" date="2014" name="Int. J. Syst. Evol. Microbiol.">
        <title>Complete genome sequence of Corynebacterium casei LMG S-19264T (=DSM 44701T), isolated from a smear-ripened cheese.</title>
        <authorList>
            <consortium name="US DOE Joint Genome Institute (JGI-PGF)"/>
            <person name="Walter F."/>
            <person name="Albersmeier A."/>
            <person name="Kalinowski J."/>
            <person name="Ruckert C."/>
        </authorList>
    </citation>
    <scope>NUCLEOTIDE SEQUENCE</scope>
    <source>
        <strain evidence="1">JCM 4490</strain>
    </source>
</reference>
<dbReference type="AlphaFoldDB" id="A0A918J883"/>
<organism evidence="1 2">
    <name type="scientific">Streptomyces lucensis JCM 4490</name>
    <dbReference type="NCBI Taxonomy" id="1306176"/>
    <lineage>
        <taxon>Bacteria</taxon>
        <taxon>Bacillati</taxon>
        <taxon>Actinomycetota</taxon>
        <taxon>Actinomycetes</taxon>
        <taxon>Kitasatosporales</taxon>
        <taxon>Streptomycetaceae</taxon>
        <taxon>Streptomyces</taxon>
    </lineage>
</organism>
<accession>A0A918J883</accession>
<proteinExistence type="predicted"/>